<name>A0A6A4VLA0_AMPAM</name>
<comment type="caution">
    <text evidence="1">The sequence shown here is derived from an EMBL/GenBank/DDBJ whole genome shotgun (WGS) entry which is preliminary data.</text>
</comment>
<accession>A0A6A4VLA0</accession>
<sequence length="75" mass="8261">MCKIHRETNANTAIEALCVTIGGGYVVDHGQSSTRTFVKDVPLSCDPYYAVTALARDPTNKDPWTTMRCCKIVPE</sequence>
<keyword evidence="2" id="KW-1185">Reference proteome</keyword>
<evidence type="ECO:0000313" key="1">
    <source>
        <dbReference type="EMBL" id="KAF0293809.1"/>
    </source>
</evidence>
<gene>
    <name evidence="1" type="ORF">FJT64_008448</name>
</gene>
<evidence type="ECO:0000313" key="2">
    <source>
        <dbReference type="Proteomes" id="UP000440578"/>
    </source>
</evidence>
<protein>
    <submittedName>
        <fullName evidence="1">Uncharacterized protein</fullName>
    </submittedName>
</protein>
<dbReference type="AlphaFoldDB" id="A0A6A4VLA0"/>
<reference evidence="1 2" key="1">
    <citation type="submission" date="2019-07" db="EMBL/GenBank/DDBJ databases">
        <title>Draft genome assembly of a fouling barnacle, Amphibalanus amphitrite (Darwin, 1854): The first reference genome for Thecostraca.</title>
        <authorList>
            <person name="Kim W."/>
        </authorList>
    </citation>
    <scope>NUCLEOTIDE SEQUENCE [LARGE SCALE GENOMIC DNA]</scope>
    <source>
        <strain evidence="1">SNU_AA5</strain>
        <tissue evidence="1">Soma without cirri and trophi</tissue>
    </source>
</reference>
<dbReference type="EMBL" id="VIIS01001719">
    <property type="protein sequence ID" value="KAF0293809.1"/>
    <property type="molecule type" value="Genomic_DNA"/>
</dbReference>
<proteinExistence type="predicted"/>
<dbReference type="Proteomes" id="UP000440578">
    <property type="component" value="Unassembled WGS sequence"/>
</dbReference>
<organism evidence="1 2">
    <name type="scientific">Amphibalanus amphitrite</name>
    <name type="common">Striped barnacle</name>
    <name type="synonym">Balanus amphitrite</name>
    <dbReference type="NCBI Taxonomy" id="1232801"/>
    <lineage>
        <taxon>Eukaryota</taxon>
        <taxon>Metazoa</taxon>
        <taxon>Ecdysozoa</taxon>
        <taxon>Arthropoda</taxon>
        <taxon>Crustacea</taxon>
        <taxon>Multicrustacea</taxon>
        <taxon>Cirripedia</taxon>
        <taxon>Thoracica</taxon>
        <taxon>Thoracicalcarea</taxon>
        <taxon>Balanomorpha</taxon>
        <taxon>Balanoidea</taxon>
        <taxon>Balanidae</taxon>
        <taxon>Amphibalaninae</taxon>
        <taxon>Amphibalanus</taxon>
    </lineage>
</organism>